<keyword evidence="2" id="KW-1185">Reference proteome</keyword>
<reference evidence="1" key="1">
    <citation type="submission" date="2021-09" db="EMBL/GenBank/DDBJ databases">
        <authorList>
            <consortium name="AG Swart"/>
            <person name="Singh M."/>
            <person name="Singh A."/>
            <person name="Seah K."/>
            <person name="Emmerich C."/>
        </authorList>
    </citation>
    <scope>NUCLEOTIDE SEQUENCE</scope>
    <source>
        <strain evidence="1">ATCC30299</strain>
    </source>
</reference>
<gene>
    <name evidence="1" type="ORF">BSTOLATCC_MIC7526</name>
</gene>
<dbReference type="AlphaFoldDB" id="A0AAU9ITA7"/>
<proteinExistence type="predicted"/>
<dbReference type="Proteomes" id="UP001162131">
    <property type="component" value="Unassembled WGS sequence"/>
</dbReference>
<name>A0AAU9ITA7_9CILI</name>
<organism evidence="1 2">
    <name type="scientific">Blepharisma stoltei</name>
    <dbReference type="NCBI Taxonomy" id="1481888"/>
    <lineage>
        <taxon>Eukaryota</taxon>
        <taxon>Sar</taxon>
        <taxon>Alveolata</taxon>
        <taxon>Ciliophora</taxon>
        <taxon>Postciliodesmatophora</taxon>
        <taxon>Heterotrichea</taxon>
        <taxon>Heterotrichida</taxon>
        <taxon>Blepharismidae</taxon>
        <taxon>Blepharisma</taxon>
    </lineage>
</organism>
<dbReference type="EMBL" id="CAJZBQ010000009">
    <property type="protein sequence ID" value="CAG9312730.1"/>
    <property type="molecule type" value="Genomic_DNA"/>
</dbReference>
<comment type="caution">
    <text evidence="1">The sequence shown here is derived from an EMBL/GenBank/DDBJ whole genome shotgun (WGS) entry which is preliminary data.</text>
</comment>
<sequence length="285" mass="33534">MKLSQIFDNKVDQNEIKSKYLWNINQNGSKKIMLRVSLSKFKIDSSWKSSSCPIGTLNCIALPNNRSFGMIIEEENGIQYLFIADKYFNLKIIETPIKVTFDPRCFISCYYDNSIFIFENYFNLHQELGKANLAKRYFISQNKWILLTKFPEIYPTTCIGLNEKIILSDDTTGIWVYDIILDSYSYHIPIKTNNNSAEQIFIKASEKLYMIIRSGINEIYCCEDPLSEWHFVSSFNDKIFRRSLIPRVYYKDSIYFLTGLTLYEFSLKNFESKKVKKLIKEAFLT</sequence>
<evidence type="ECO:0000313" key="1">
    <source>
        <dbReference type="EMBL" id="CAG9312730.1"/>
    </source>
</evidence>
<protein>
    <submittedName>
        <fullName evidence="1">Uncharacterized protein</fullName>
    </submittedName>
</protein>
<evidence type="ECO:0000313" key="2">
    <source>
        <dbReference type="Proteomes" id="UP001162131"/>
    </source>
</evidence>
<accession>A0AAU9ITA7</accession>